<evidence type="ECO:0000313" key="4">
    <source>
        <dbReference type="EMBL" id="KKK37481.1"/>
    </source>
</evidence>
<sequence>MKSFILILFAAAVLAACSGAKQSNEPKVTEPIPTEEAPKTENAEKPQETEEPEENTEEAAEEAKPVYKLNEANWVIERLDGSEEKNVLITIDDAPDKHSLEMAETLNRLGVKAIFFVNGHFLDTPEEEERLKKIHEMGFAIGNHTYSHPTLTQIPEEEQKQEIVSLNDRVKEIIGVSPAFFRAPFGMNTDYSKEIAAEEGMLLMNWTYGYDWEKQYQNPDSLAEIMVTSPYLTNGANLLMHDREWTKDALEDIVKGLQSKGYSIADPHLIAVP</sequence>
<dbReference type="RefSeq" id="WP_046524324.1">
    <property type="nucleotide sequence ID" value="NZ_LAYY01000014.1"/>
</dbReference>
<accession>A0A0M2SUV1</accession>
<feature type="signal peptide" evidence="2">
    <location>
        <begin position="1"/>
        <end position="23"/>
    </location>
</feature>
<feature type="compositionally biased region" description="Basic and acidic residues" evidence="1">
    <location>
        <begin position="36"/>
        <end position="48"/>
    </location>
</feature>
<evidence type="ECO:0000256" key="1">
    <source>
        <dbReference type="SAM" id="MobiDB-lite"/>
    </source>
</evidence>
<proteinExistence type="predicted"/>
<feature type="domain" description="NodB homology" evidence="3">
    <location>
        <begin position="85"/>
        <end position="265"/>
    </location>
</feature>
<evidence type="ECO:0000256" key="2">
    <source>
        <dbReference type="SAM" id="SignalP"/>
    </source>
</evidence>
<evidence type="ECO:0000259" key="3">
    <source>
        <dbReference type="PROSITE" id="PS51677"/>
    </source>
</evidence>
<dbReference type="Pfam" id="PF01522">
    <property type="entry name" value="Polysacc_deac_1"/>
    <property type="match status" value="1"/>
</dbReference>
<dbReference type="OrthoDB" id="9806342at2"/>
<dbReference type="Proteomes" id="UP000034166">
    <property type="component" value="Unassembled WGS sequence"/>
</dbReference>
<dbReference type="AlphaFoldDB" id="A0A0M2SUV1"/>
<keyword evidence="5" id="KW-1185">Reference proteome</keyword>
<evidence type="ECO:0000313" key="5">
    <source>
        <dbReference type="Proteomes" id="UP000034166"/>
    </source>
</evidence>
<dbReference type="EMBL" id="LAYY01000014">
    <property type="protein sequence ID" value="KKK37481.1"/>
    <property type="molecule type" value="Genomic_DNA"/>
</dbReference>
<gene>
    <name evidence="4" type="ORF">WQ57_13625</name>
</gene>
<dbReference type="PROSITE" id="PS51257">
    <property type="entry name" value="PROKAR_LIPOPROTEIN"/>
    <property type="match status" value="1"/>
</dbReference>
<keyword evidence="2" id="KW-0732">Signal</keyword>
<comment type="caution">
    <text evidence="4">The sequence shown here is derived from an EMBL/GenBank/DDBJ whole genome shotgun (WGS) entry which is preliminary data.</text>
</comment>
<dbReference type="GO" id="GO:0005975">
    <property type="term" value="P:carbohydrate metabolic process"/>
    <property type="evidence" value="ECO:0007669"/>
    <property type="project" value="InterPro"/>
</dbReference>
<dbReference type="GO" id="GO:0016810">
    <property type="term" value="F:hydrolase activity, acting on carbon-nitrogen (but not peptide) bonds"/>
    <property type="evidence" value="ECO:0007669"/>
    <property type="project" value="InterPro"/>
</dbReference>
<protein>
    <submittedName>
        <fullName evidence="4">Polysaccharide deacetylase</fullName>
    </submittedName>
</protein>
<dbReference type="PANTHER" id="PTHR10587">
    <property type="entry name" value="GLYCOSYL TRANSFERASE-RELATED"/>
    <property type="match status" value="1"/>
</dbReference>
<feature type="region of interest" description="Disordered" evidence="1">
    <location>
        <begin position="20"/>
        <end position="64"/>
    </location>
</feature>
<feature type="compositionally biased region" description="Acidic residues" evidence="1">
    <location>
        <begin position="49"/>
        <end position="60"/>
    </location>
</feature>
<reference evidence="4 5" key="1">
    <citation type="submission" date="2015-04" db="EMBL/GenBank/DDBJ databases">
        <title>Taxonomic description and genome sequence of Bacillus campisalis sp. nov., a novel member of the genus Bacillus isolated from solar saltern.</title>
        <authorList>
            <person name="Mathan Kumar R."/>
            <person name="Kaur G."/>
            <person name="Kumar A."/>
            <person name="Singh N.K."/>
            <person name="Kaur N."/>
            <person name="Kumar N."/>
            <person name="Mayilraj S."/>
        </authorList>
    </citation>
    <scope>NUCLEOTIDE SEQUENCE [LARGE SCALE GENOMIC DNA]</scope>
    <source>
        <strain evidence="4 5">SA2-6</strain>
    </source>
</reference>
<dbReference type="Gene3D" id="3.20.20.370">
    <property type="entry name" value="Glycoside hydrolase/deacetylase"/>
    <property type="match status" value="1"/>
</dbReference>
<dbReference type="CDD" id="cd10917">
    <property type="entry name" value="CE4_NodB_like_6s_7s"/>
    <property type="match status" value="1"/>
</dbReference>
<dbReference type="InterPro" id="IPR011330">
    <property type="entry name" value="Glyco_hydro/deAcase_b/a-brl"/>
</dbReference>
<name>A0A0M2SUV1_9BACI</name>
<dbReference type="PROSITE" id="PS51677">
    <property type="entry name" value="NODB"/>
    <property type="match status" value="1"/>
</dbReference>
<organism evidence="4 5">
    <name type="scientific">Mesobacillus campisalis</name>
    <dbReference type="NCBI Taxonomy" id="1408103"/>
    <lineage>
        <taxon>Bacteria</taxon>
        <taxon>Bacillati</taxon>
        <taxon>Bacillota</taxon>
        <taxon>Bacilli</taxon>
        <taxon>Bacillales</taxon>
        <taxon>Bacillaceae</taxon>
        <taxon>Mesobacillus</taxon>
    </lineage>
</organism>
<dbReference type="PATRIC" id="fig|1408103.3.peg.3061"/>
<dbReference type="InterPro" id="IPR050248">
    <property type="entry name" value="Polysacc_deacetylase_ArnD"/>
</dbReference>
<dbReference type="SUPFAM" id="SSF88713">
    <property type="entry name" value="Glycoside hydrolase/deacetylase"/>
    <property type="match status" value="1"/>
</dbReference>
<dbReference type="InterPro" id="IPR002509">
    <property type="entry name" value="NODB_dom"/>
</dbReference>
<feature type="chain" id="PRO_5039031741" evidence="2">
    <location>
        <begin position="24"/>
        <end position="273"/>
    </location>
</feature>